<evidence type="ECO:0000256" key="1">
    <source>
        <dbReference type="SAM" id="Phobius"/>
    </source>
</evidence>
<evidence type="ECO:0000259" key="2">
    <source>
        <dbReference type="Pfam" id="PF15055"/>
    </source>
</evidence>
<dbReference type="KEGG" id="ccin:107264959"/>
<keyword evidence="3" id="KW-1185">Reference proteome</keyword>
<name>A0AAJ7BMQ1_CEPCN</name>
<dbReference type="RefSeq" id="XP_015589299.1">
    <property type="nucleotide sequence ID" value="XM_015733813.2"/>
</dbReference>
<dbReference type="GeneID" id="107264959"/>
<reference evidence="4" key="1">
    <citation type="submission" date="2025-08" db="UniProtKB">
        <authorList>
            <consortium name="RefSeq"/>
        </authorList>
    </citation>
    <scope>IDENTIFICATION</scope>
</reference>
<keyword evidence="1" id="KW-0472">Membrane</keyword>
<dbReference type="Pfam" id="PF15055">
    <property type="entry name" value="DMAC1_Dmo2"/>
    <property type="match status" value="1"/>
</dbReference>
<dbReference type="InterPro" id="IPR028036">
    <property type="entry name" value="DMAC1-like_dom"/>
</dbReference>
<accession>A0AAJ7BMQ1</accession>
<proteinExistence type="predicted"/>
<evidence type="ECO:0000313" key="3">
    <source>
        <dbReference type="Proteomes" id="UP000694920"/>
    </source>
</evidence>
<feature type="transmembrane region" description="Helical" evidence="1">
    <location>
        <begin position="89"/>
        <end position="107"/>
    </location>
</feature>
<organism evidence="3 4">
    <name type="scientific">Cephus cinctus</name>
    <name type="common">Wheat stem sawfly</name>
    <dbReference type="NCBI Taxonomy" id="211228"/>
    <lineage>
        <taxon>Eukaryota</taxon>
        <taxon>Metazoa</taxon>
        <taxon>Ecdysozoa</taxon>
        <taxon>Arthropoda</taxon>
        <taxon>Hexapoda</taxon>
        <taxon>Insecta</taxon>
        <taxon>Pterygota</taxon>
        <taxon>Neoptera</taxon>
        <taxon>Endopterygota</taxon>
        <taxon>Hymenoptera</taxon>
        <taxon>Cephoidea</taxon>
        <taxon>Cephidae</taxon>
        <taxon>Cephus</taxon>
    </lineage>
</organism>
<keyword evidence="1" id="KW-1133">Transmembrane helix</keyword>
<sequence>MRSIRAILLVPQYIRVFLQKIKSVQNIVLTFPKFLDLLFDNMSGTVNNILTNRNRDCIACRLISGAGLIGAGIYVSHHRKKFNKTIGKSIMFSIACGLMALGSARILNLPPFQDQFG</sequence>
<evidence type="ECO:0000313" key="4">
    <source>
        <dbReference type="RefSeq" id="XP_015589299.1"/>
    </source>
</evidence>
<keyword evidence="1" id="KW-0812">Transmembrane</keyword>
<feature type="domain" description="Distal membrane-arm assembly complex protein 1-like" evidence="2">
    <location>
        <begin position="56"/>
        <end position="102"/>
    </location>
</feature>
<gene>
    <name evidence="4" type="primary">LOC107264959</name>
</gene>
<dbReference type="AlphaFoldDB" id="A0AAJ7BMQ1"/>
<protein>
    <submittedName>
        <fullName evidence="4">Uncharacterized protein LOC107264959</fullName>
    </submittedName>
</protein>
<dbReference type="Proteomes" id="UP000694920">
    <property type="component" value="Unplaced"/>
</dbReference>